<dbReference type="InterPro" id="IPR035994">
    <property type="entry name" value="Nucleoside_phosphorylase_sf"/>
</dbReference>
<gene>
    <name evidence="4" type="ORF">ACFVKH_06720</name>
</gene>
<evidence type="ECO:0000313" key="4">
    <source>
        <dbReference type="EMBL" id="MFE4105960.1"/>
    </source>
</evidence>
<dbReference type="SMART" id="SM00028">
    <property type="entry name" value="TPR"/>
    <property type="match status" value="4"/>
</dbReference>
<organism evidence="4 5">
    <name type="scientific">Almyronema epifaneia S1</name>
    <dbReference type="NCBI Taxonomy" id="2991925"/>
    <lineage>
        <taxon>Bacteria</taxon>
        <taxon>Bacillati</taxon>
        <taxon>Cyanobacteriota</taxon>
        <taxon>Cyanophyceae</taxon>
        <taxon>Nodosilineales</taxon>
        <taxon>Nodosilineaceae</taxon>
        <taxon>Almyronema</taxon>
        <taxon>Almyronema epifaneia</taxon>
    </lineage>
</organism>
<dbReference type="PANTHER" id="PTHR46832:SF1">
    <property type="entry name" value="5'-METHYLTHIOADENOSINE_S-ADENOSYLHOMOCYSTEINE NUCLEOSIDASE"/>
    <property type="match status" value="1"/>
</dbReference>
<keyword evidence="5" id="KW-1185">Reference proteome</keyword>
<dbReference type="Proteomes" id="UP001600165">
    <property type="component" value="Unassembled WGS sequence"/>
</dbReference>
<dbReference type="CDD" id="cd09008">
    <property type="entry name" value="MTAN"/>
    <property type="match status" value="1"/>
</dbReference>
<protein>
    <submittedName>
        <fullName evidence="4">Tetratricopeptide repeat protein</fullName>
    </submittedName>
</protein>
<feature type="coiled-coil region" evidence="2">
    <location>
        <begin position="285"/>
        <end position="312"/>
    </location>
</feature>
<dbReference type="InterPro" id="IPR011990">
    <property type="entry name" value="TPR-like_helical_dom_sf"/>
</dbReference>
<dbReference type="Gene3D" id="1.25.40.10">
    <property type="entry name" value="Tetratricopeptide repeat domain"/>
    <property type="match status" value="1"/>
</dbReference>
<dbReference type="Pfam" id="PF13424">
    <property type="entry name" value="TPR_12"/>
    <property type="match status" value="1"/>
</dbReference>
<dbReference type="PROSITE" id="PS50005">
    <property type="entry name" value="TPR"/>
    <property type="match status" value="1"/>
</dbReference>
<dbReference type="Pfam" id="PF01048">
    <property type="entry name" value="PNP_UDP_1"/>
    <property type="match status" value="1"/>
</dbReference>
<keyword evidence="2" id="KW-0175">Coiled coil</keyword>
<dbReference type="EMBL" id="JBHZOL010000044">
    <property type="protein sequence ID" value="MFE4105960.1"/>
    <property type="molecule type" value="Genomic_DNA"/>
</dbReference>
<dbReference type="InterPro" id="IPR000845">
    <property type="entry name" value="Nucleoside_phosphorylase_d"/>
</dbReference>
<evidence type="ECO:0000313" key="5">
    <source>
        <dbReference type="Proteomes" id="UP001600165"/>
    </source>
</evidence>
<evidence type="ECO:0000259" key="3">
    <source>
        <dbReference type="Pfam" id="PF01048"/>
    </source>
</evidence>
<proteinExistence type="predicted"/>
<feature type="domain" description="Nucleoside phosphorylase" evidence="3">
    <location>
        <begin position="339"/>
        <end position="570"/>
    </location>
</feature>
<name>A0ABW6IE53_9CYAN</name>
<dbReference type="Gene3D" id="3.40.50.1580">
    <property type="entry name" value="Nucleoside phosphorylase domain"/>
    <property type="match status" value="1"/>
</dbReference>
<evidence type="ECO:0000256" key="1">
    <source>
        <dbReference type="PROSITE-ProRule" id="PRU00339"/>
    </source>
</evidence>
<reference evidence="4 5" key="1">
    <citation type="submission" date="2024-10" db="EMBL/GenBank/DDBJ databases">
        <authorList>
            <person name="Ratan Roy A."/>
            <person name="Morales Sandoval P.H."/>
            <person name="De Los Santos Villalobos S."/>
            <person name="Chakraborty S."/>
            <person name="Mukherjee J."/>
        </authorList>
    </citation>
    <scope>NUCLEOTIDE SEQUENCE [LARGE SCALE GENOMIC DNA]</scope>
    <source>
        <strain evidence="4 5">S1</strain>
    </source>
</reference>
<dbReference type="SUPFAM" id="SSF53167">
    <property type="entry name" value="Purine and uridine phosphorylases"/>
    <property type="match status" value="1"/>
</dbReference>
<dbReference type="RefSeq" id="WP_377963321.1">
    <property type="nucleotide sequence ID" value="NZ_JBHZOL010000044.1"/>
</dbReference>
<dbReference type="PANTHER" id="PTHR46832">
    <property type="entry name" value="5'-METHYLTHIOADENOSINE/S-ADENOSYLHOMOCYSTEINE NUCLEOSIDASE"/>
    <property type="match status" value="1"/>
</dbReference>
<evidence type="ECO:0000256" key="2">
    <source>
        <dbReference type="SAM" id="Coils"/>
    </source>
</evidence>
<accession>A0ABW6IE53</accession>
<feature type="repeat" description="TPR" evidence="1">
    <location>
        <begin position="76"/>
        <end position="109"/>
    </location>
</feature>
<keyword evidence="1" id="KW-0802">TPR repeat</keyword>
<dbReference type="SUPFAM" id="SSF48452">
    <property type="entry name" value="TPR-like"/>
    <property type="match status" value="1"/>
</dbReference>
<sequence length="583" mass="66328">MDSPHSDPAEINSIETREVSSTQKDVERFVNLGNQDQYEGNYGKATERYLQALELLYQIRNCKVQELESALASLRALILAKLGDNFSYLGQHEIALKYYEQQLRIAESGASKLSEASAYHNIGFCYYFMNSYGTSIEFQQRSQEVLQGLEDSIELKEIECSTHLCVGLNKHRLEDYGEANDHYQKSLNIARGFSLQAKEAEAIIRFNSLHGEKLSLESNDFDKKEIETIMGDLHYAIRIIDKNPYLKVLGLRELAKIHEATDFDIARKYYEDALAISLSYKIWFSDTLEDDIQRVLKKKRELTEQEYALEEQDWYHENFPKIPEVDREAIDSSGFKAEFAVVTATSIELKAVVHLLEDDPDNSSLPCRVYTQHGQYYLGRFGQYATVVTQCRMGTRDERSAGFVTQKAIELWDPKAIIMVGIAFGKSPKDQKIADVLVATEIIDYEVNRVGLDGIVDRGTRPLSSRNFLSLFEQAYEWQFHRPDGSPCELIPGPVLSGEKLIDNAEFKANLFERFPHAKGGEMEGIGFCHAANSLKKPWILVKAICDWADGRKNDKHQPLAAAASISLVHYVLSQRTIMDSFE</sequence>
<comment type="caution">
    <text evidence="4">The sequence shown here is derived from an EMBL/GenBank/DDBJ whole genome shotgun (WGS) entry which is preliminary data.</text>
</comment>
<dbReference type="InterPro" id="IPR019734">
    <property type="entry name" value="TPR_rpt"/>
</dbReference>